<organism evidence="1 2">
    <name type="scientific">Drosophila guanche</name>
    <name type="common">Fruit fly</name>
    <dbReference type="NCBI Taxonomy" id="7266"/>
    <lineage>
        <taxon>Eukaryota</taxon>
        <taxon>Metazoa</taxon>
        <taxon>Ecdysozoa</taxon>
        <taxon>Arthropoda</taxon>
        <taxon>Hexapoda</taxon>
        <taxon>Insecta</taxon>
        <taxon>Pterygota</taxon>
        <taxon>Neoptera</taxon>
        <taxon>Endopterygota</taxon>
        <taxon>Diptera</taxon>
        <taxon>Brachycera</taxon>
        <taxon>Muscomorpha</taxon>
        <taxon>Ephydroidea</taxon>
        <taxon>Drosophilidae</taxon>
        <taxon>Drosophila</taxon>
        <taxon>Sophophora</taxon>
    </lineage>
</organism>
<accession>A0A3B0JD45</accession>
<evidence type="ECO:0000313" key="2">
    <source>
        <dbReference type="Proteomes" id="UP000268350"/>
    </source>
</evidence>
<proteinExistence type="predicted"/>
<dbReference type="OrthoDB" id="7857897at2759"/>
<keyword evidence="2" id="KW-1185">Reference proteome</keyword>
<dbReference type="EMBL" id="OUUW01000003">
    <property type="protein sequence ID" value="SPP78022.1"/>
    <property type="molecule type" value="Genomic_DNA"/>
</dbReference>
<dbReference type="AlphaFoldDB" id="A0A3B0JD45"/>
<protein>
    <submittedName>
        <fullName evidence="1">Uncharacterized protein</fullName>
    </submittedName>
</protein>
<dbReference type="OMA" id="MEVNAFE"/>
<dbReference type="Proteomes" id="UP000268350">
    <property type="component" value="Unassembled WGS sequence"/>
</dbReference>
<evidence type="ECO:0000313" key="1">
    <source>
        <dbReference type="EMBL" id="SPP78022.1"/>
    </source>
</evidence>
<name>A0A3B0JD45_DROGU</name>
<gene>
    <name evidence="1" type="ORF">DGUA_6G010598</name>
</gene>
<sequence length="141" mass="15995">MAVNGAKQMESTEFEVLESIPNDPDTGRFIGQARYLKLEIASVAEGVRRFLHGVVAMETFTGDVVLEDCVEMTANTVLHYHGIVKVPRSCILKFIYPKHFLDNNNTQVHPRIIISHSWLINLYPSPPAMIVIKFDENKQLK</sequence>
<reference evidence="2" key="1">
    <citation type="submission" date="2018-01" db="EMBL/GenBank/DDBJ databases">
        <authorList>
            <person name="Alioto T."/>
            <person name="Alioto T."/>
        </authorList>
    </citation>
    <scope>NUCLEOTIDE SEQUENCE [LARGE SCALE GENOMIC DNA]</scope>
</reference>